<proteinExistence type="predicted"/>
<evidence type="ECO:0000313" key="2">
    <source>
        <dbReference type="Proteomes" id="UP000092445"/>
    </source>
</evidence>
<dbReference type="EnsemblMetazoa" id="GPAI001326-RA">
    <property type="protein sequence ID" value="GPAI001326-PA"/>
    <property type="gene ID" value="GPAI001326"/>
</dbReference>
<evidence type="ECO:0000313" key="1">
    <source>
        <dbReference type="EnsemblMetazoa" id="GPAI001326-PA"/>
    </source>
</evidence>
<dbReference type="Proteomes" id="UP000092445">
    <property type="component" value="Unassembled WGS sequence"/>
</dbReference>
<organism evidence="1 2">
    <name type="scientific">Glossina pallidipes</name>
    <name type="common">Tsetse fly</name>
    <dbReference type="NCBI Taxonomy" id="7398"/>
    <lineage>
        <taxon>Eukaryota</taxon>
        <taxon>Metazoa</taxon>
        <taxon>Ecdysozoa</taxon>
        <taxon>Arthropoda</taxon>
        <taxon>Hexapoda</taxon>
        <taxon>Insecta</taxon>
        <taxon>Pterygota</taxon>
        <taxon>Neoptera</taxon>
        <taxon>Endopterygota</taxon>
        <taxon>Diptera</taxon>
        <taxon>Brachycera</taxon>
        <taxon>Muscomorpha</taxon>
        <taxon>Hippoboscoidea</taxon>
        <taxon>Glossinidae</taxon>
        <taxon>Glossina</taxon>
    </lineage>
</organism>
<protein>
    <submittedName>
        <fullName evidence="1">Uncharacterized protein</fullName>
    </submittedName>
</protein>
<reference evidence="2" key="1">
    <citation type="submission" date="2014-03" db="EMBL/GenBank/DDBJ databases">
        <authorList>
            <person name="Aksoy S."/>
            <person name="Warren W."/>
            <person name="Wilson R.K."/>
        </authorList>
    </citation>
    <scope>NUCLEOTIDE SEQUENCE [LARGE SCALE GENOMIC DNA]</scope>
    <source>
        <strain evidence="2">IAEA</strain>
    </source>
</reference>
<accession>A0A1A9Z218</accession>
<reference evidence="1" key="2">
    <citation type="submission" date="2020-05" db="UniProtKB">
        <authorList>
            <consortium name="EnsemblMetazoa"/>
        </authorList>
    </citation>
    <scope>IDENTIFICATION</scope>
    <source>
        <strain evidence="1">IAEA</strain>
    </source>
</reference>
<dbReference type="VEuPathDB" id="VectorBase:GPAI001326"/>
<name>A0A1A9Z218_GLOPL</name>
<keyword evidence="2" id="KW-1185">Reference proteome</keyword>
<dbReference type="AlphaFoldDB" id="A0A1A9Z218"/>
<sequence length="216" mass="23656">MLQEKVFKTYKMLVLLTKFWDSLAEFWPIFPITRAGSPILGSISGVSGSLIGCCVSVAPGDPPASLGADGDELTFFTKPSLAITCGCCGCCSAMKNCDPANTTAQQPVTSREHFLAQRFKTHFTKIKNKDIMDILTSFAIAIGLNIAPADLAPPKISTEYSIDSNFCSLHSANFDSSTILPIIKDTYTDIRRTIKGVLSQVITRTRRKKRMENCYP</sequence>